<proteinExistence type="predicted"/>
<sequence length="128" mass="15177">MLGVSHFTQVNDGIRSPFTCQRSKIRDAAAVAKESRIGWAAHVMRFNDNSWTRAVSHWVPRDIKPTIGRRLTRWSDFFHEVLEKNYDALLVPSERRNHWATLTHDRGKWKDDWLPFDLFKDQQESRTQ</sequence>
<protein>
    <submittedName>
        <fullName evidence="1">Uncharacterized protein</fullName>
    </submittedName>
</protein>
<evidence type="ECO:0000313" key="2">
    <source>
        <dbReference type="Proteomes" id="UP001303046"/>
    </source>
</evidence>
<dbReference type="Proteomes" id="UP001303046">
    <property type="component" value="Unassembled WGS sequence"/>
</dbReference>
<organism evidence="1 2">
    <name type="scientific">Necator americanus</name>
    <name type="common">Human hookworm</name>
    <dbReference type="NCBI Taxonomy" id="51031"/>
    <lineage>
        <taxon>Eukaryota</taxon>
        <taxon>Metazoa</taxon>
        <taxon>Ecdysozoa</taxon>
        <taxon>Nematoda</taxon>
        <taxon>Chromadorea</taxon>
        <taxon>Rhabditida</taxon>
        <taxon>Rhabditina</taxon>
        <taxon>Rhabditomorpha</taxon>
        <taxon>Strongyloidea</taxon>
        <taxon>Ancylostomatidae</taxon>
        <taxon>Bunostominae</taxon>
        <taxon>Necator</taxon>
    </lineage>
</organism>
<evidence type="ECO:0000313" key="1">
    <source>
        <dbReference type="EMBL" id="KAK6764022.1"/>
    </source>
</evidence>
<keyword evidence="2" id="KW-1185">Reference proteome</keyword>
<name>A0ABR1EMX3_NECAM</name>
<comment type="caution">
    <text evidence="1">The sequence shown here is derived from an EMBL/GenBank/DDBJ whole genome shotgun (WGS) entry which is preliminary data.</text>
</comment>
<dbReference type="EMBL" id="JAVFWL010000006">
    <property type="protein sequence ID" value="KAK6764022.1"/>
    <property type="molecule type" value="Genomic_DNA"/>
</dbReference>
<reference evidence="1 2" key="1">
    <citation type="submission" date="2023-08" db="EMBL/GenBank/DDBJ databases">
        <title>A Necator americanus chromosomal reference genome.</title>
        <authorList>
            <person name="Ilik V."/>
            <person name="Petrzelkova K.J."/>
            <person name="Pardy F."/>
            <person name="Fuh T."/>
            <person name="Niatou-Singa F.S."/>
            <person name="Gouil Q."/>
            <person name="Baker L."/>
            <person name="Ritchie M.E."/>
            <person name="Jex A.R."/>
            <person name="Gazzola D."/>
            <person name="Li H."/>
            <person name="Toshio Fujiwara R."/>
            <person name="Zhan B."/>
            <person name="Aroian R.V."/>
            <person name="Pafco B."/>
            <person name="Schwarz E.M."/>
        </authorList>
    </citation>
    <scope>NUCLEOTIDE SEQUENCE [LARGE SCALE GENOMIC DNA]</scope>
    <source>
        <strain evidence="1 2">Aroian</strain>
        <tissue evidence="1">Whole animal</tissue>
    </source>
</reference>
<accession>A0ABR1EMX3</accession>
<gene>
    <name evidence="1" type="primary">Necator_chrX.g24543</name>
    <name evidence="1" type="ORF">RB195_024378</name>
</gene>